<dbReference type="Gene3D" id="2.30.31.20">
    <property type="entry name" value="Sporulation-specific cell division protein SsgB"/>
    <property type="match status" value="1"/>
</dbReference>
<evidence type="ECO:0000256" key="6">
    <source>
        <dbReference type="ARBA" id="ARBA00023306"/>
    </source>
</evidence>
<dbReference type="AlphaFoldDB" id="A0AB33KD28"/>
<proteinExistence type="inferred from homology"/>
<comment type="subcellular location">
    <subcellularLocation>
        <location evidence="1">Cell septum</location>
    </subcellularLocation>
</comment>
<reference evidence="7" key="1">
    <citation type="submission" date="2024-07" db="EMBL/GenBank/DDBJ databases">
        <title>Complete genome sequences of cellulolytic bacteria, Kitasatospora sp. CMC57 and Streptomyces sp. CMC78, isolated from Japanese agricultural soil.</title>
        <authorList>
            <person name="Hashimoto T."/>
            <person name="Ito M."/>
            <person name="Iwamoto M."/>
            <person name="Fukahori D."/>
            <person name="Shoda T."/>
            <person name="Sakoda M."/>
            <person name="Morohoshi T."/>
            <person name="Mitsuboshi M."/>
            <person name="Nishizawa T."/>
        </authorList>
    </citation>
    <scope>NUCLEOTIDE SEQUENCE</scope>
    <source>
        <strain evidence="7">CMC57</strain>
    </source>
</reference>
<keyword evidence="4" id="KW-0749">Sporulation</keyword>
<comment type="similarity">
    <text evidence="2">Belongs to the SsgA family.</text>
</comment>
<evidence type="ECO:0000313" key="7">
    <source>
        <dbReference type="EMBL" id="BFP49773.1"/>
    </source>
</evidence>
<organism evidence="7">
    <name type="scientific">Kitasatospora sp. CMC57</name>
    <dbReference type="NCBI Taxonomy" id="3231513"/>
    <lineage>
        <taxon>Bacteria</taxon>
        <taxon>Bacillati</taxon>
        <taxon>Actinomycetota</taxon>
        <taxon>Actinomycetes</taxon>
        <taxon>Kitasatosporales</taxon>
        <taxon>Streptomycetaceae</taxon>
        <taxon>Kitasatospora</taxon>
    </lineage>
</organism>
<gene>
    <name evidence="7" type="ORF">KCMC57_61410</name>
</gene>
<dbReference type="GO" id="GO:0000917">
    <property type="term" value="P:division septum assembly"/>
    <property type="evidence" value="ECO:0007669"/>
    <property type="project" value="UniProtKB-KW"/>
</dbReference>
<dbReference type="InterPro" id="IPR006776">
    <property type="entry name" value="SsgB"/>
</dbReference>
<evidence type="ECO:0000256" key="3">
    <source>
        <dbReference type="ARBA" id="ARBA00022618"/>
    </source>
</evidence>
<dbReference type="EMBL" id="AP035881">
    <property type="protein sequence ID" value="BFP49773.1"/>
    <property type="molecule type" value="Genomic_DNA"/>
</dbReference>
<dbReference type="GO" id="GO:0030428">
    <property type="term" value="C:cell septum"/>
    <property type="evidence" value="ECO:0007669"/>
    <property type="project" value="UniProtKB-SubCell"/>
</dbReference>
<protein>
    <recommendedName>
        <fullName evidence="8">SsgA family sporulation/cell division regulator</fullName>
    </recommendedName>
</protein>
<keyword evidence="6" id="KW-0131">Cell cycle</keyword>
<dbReference type="InterPro" id="IPR038658">
    <property type="entry name" value="SsgB_sf"/>
</dbReference>
<sequence length="168" mass="17914">MTVHRLPKVPVQGFGTPTVATRLELQLVVEPGADLAVAACLRYDVRDPYAVFLDIHVGLDQPIVWTFARELLATGVREWAGVGDVTVHPGPGDAQNVYIGLRGESGEAALRARAADIGGFLWRTERLVPIGSERDHFDLDLLLCRLLGHSGAGRAEGCGCRPPGGSPG</sequence>
<evidence type="ECO:0000256" key="1">
    <source>
        <dbReference type="ARBA" id="ARBA00004431"/>
    </source>
</evidence>
<evidence type="ECO:0000256" key="4">
    <source>
        <dbReference type="ARBA" id="ARBA00022969"/>
    </source>
</evidence>
<dbReference type="GO" id="GO:0030435">
    <property type="term" value="P:sporulation resulting in formation of a cellular spore"/>
    <property type="evidence" value="ECO:0007669"/>
    <property type="project" value="UniProtKB-KW"/>
</dbReference>
<keyword evidence="3" id="KW-0132">Cell division</keyword>
<keyword evidence="5" id="KW-0717">Septation</keyword>
<evidence type="ECO:0000256" key="2">
    <source>
        <dbReference type="ARBA" id="ARBA00009323"/>
    </source>
</evidence>
<name>A0AB33KD28_9ACTN</name>
<dbReference type="Pfam" id="PF04686">
    <property type="entry name" value="SsgA"/>
    <property type="match status" value="1"/>
</dbReference>
<evidence type="ECO:0000256" key="5">
    <source>
        <dbReference type="ARBA" id="ARBA00023210"/>
    </source>
</evidence>
<evidence type="ECO:0008006" key="8">
    <source>
        <dbReference type="Google" id="ProtNLM"/>
    </source>
</evidence>
<accession>A0AB33KD28</accession>